<evidence type="ECO:0000256" key="1">
    <source>
        <dbReference type="ARBA" id="ARBA00000085"/>
    </source>
</evidence>
<dbReference type="InterPro" id="IPR003660">
    <property type="entry name" value="HAMP_dom"/>
</dbReference>
<evidence type="ECO:0000256" key="8">
    <source>
        <dbReference type="ARBA" id="ARBA00022989"/>
    </source>
</evidence>
<dbReference type="InterPro" id="IPR003661">
    <property type="entry name" value="HisK_dim/P_dom"/>
</dbReference>
<evidence type="ECO:0000259" key="12">
    <source>
        <dbReference type="PROSITE" id="PS50109"/>
    </source>
</evidence>
<dbReference type="Gene3D" id="3.30.565.10">
    <property type="entry name" value="Histidine kinase-like ATPase, C-terminal domain"/>
    <property type="match status" value="1"/>
</dbReference>
<evidence type="ECO:0000256" key="4">
    <source>
        <dbReference type="ARBA" id="ARBA00022553"/>
    </source>
</evidence>
<dbReference type="PRINTS" id="PR00344">
    <property type="entry name" value="BCTRLSENSOR"/>
</dbReference>
<dbReference type="CDD" id="cd06225">
    <property type="entry name" value="HAMP"/>
    <property type="match status" value="1"/>
</dbReference>
<feature type="domain" description="Histidine kinase" evidence="12">
    <location>
        <begin position="249"/>
        <end position="459"/>
    </location>
</feature>
<evidence type="ECO:0000256" key="2">
    <source>
        <dbReference type="ARBA" id="ARBA00004370"/>
    </source>
</evidence>
<organism evidence="14 15">
    <name type="scientific">Furfurilactobacillus milii</name>
    <dbReference type="NCBI Taxonomy" id="2888272"/>
    <lineage>
        <taxon>Bacteria</taxon>
        <taxon>Bacillati</taxon>
        <taxon>Bacillota</taxon>
        <taxon>Bacilli</taxon>
        <taxon>Lactobacillales</taxon>
        <taxon>Lactobacillaceae</taxon>
        <taxon>Furfurilactobacillus</taxon>
    </lineage>
</organism>
<dbReference type="PROSITE" id="PS50109">
    <property type="entry name" value="HIS_KIN"/>
    <property type="match status" value="1"/>
</dbReference>
<evidence type="ECO:0000256" key="7">
    <source>
        <dbReference type="ARBA" id="ARBA00022777"/>
    </source>
</evidence>
<dbReference type="Gene3D" id="6.10.340.10">
    <property type="match status" value="1"/>
</dbReference>
<accession>A0A6N9I1A3</accession>
<evidence type="ECO:0000259" key="13">
    <source>
        <dbReference type="PROSITE" id="PS50885"/>
    </source>
</evidence>
<gene>
    <name evidence="14" type="ORF">GB993_01340</name>
</gene>
<evidence type="ECO:0000256" key="6">
    <source>
        <dbReference type="ARBA" id="ARBA00022692"/>
    </source>
</evidence>
<evidence type="ECO:0000256" key="5">
    <source>
        <dbReference type="ARBA" id="ARBA00022679"/>
    </source>
</evidence>
<dbReference type="SMART" id="SM00304">
    <property type="entry name" value="HAMP"/>
    <property type="match status" value="1"/>
</dbReference>
<feature type="domain" description="HAMP" evidence="13">
    <location>
        <begin position="186"/>
        <end position="241"/>
    </location>
</feature>
<keyword evidence="9" id="KW-0902">Two-component regulatory system</keyword>
<dbReference type="Pfam" id="PF00672">
    <property type="entry name" value="HAMP"/>
    <property type="match status" value="1"/>
</dbReference>
<dbReference type="InterPro" id="IPR050428">
    <property type="entry name" value="TCS_sensor_his_kinase"/>
</dbReference>
<dbReference type="Gene3D" id="1.10.287.130">
    <property type="match status" value="1"/>
</dbReference>
<keyword evidence="10 11" id="KW-0472">Membrane</keyword>
<dbReference type="SMART" id="SM00387">
    <property type="entry name" value="HATPase_c"/>
    <property type="match status" value="1"/>
</dbReference>
<keyword evidence="7" id="KW-0418">Kinase</keyword>
<evidence type="ECO:0000313" key="14">
    <source>
        <dbReference type="EMBL" id="MYV16173.1"/>
    </source>
</evidence>
<dbReference type="Pfam" id="PF00512">
    <property type="entry name" value="HisKA"/>
    <property type="match status" value="1"/>
</dbReference>
<dbReference type="SUPFAM" id="SSF158472">
    <property type="entry name" value="HAMP domain-like"/>
    <property type="match status" value="1"/>
</dbReference>
<dbReference type="GO" id="GO:0000155">
    <property type="term" value="F:phosphorelay sensor kinase activity"/>
    <property type="evidence" value="ECO:0007669"/>
    <property type="project" value="InterPro"/>
</dbReference>
<dbReference type="PANTHER" id="PTHR45436">
    <property type="entry name" value="SENSOR HISTIDINE KINASE YKOH"/>
    <property type="match status" value="1"/>
</dbReference>
<dbReference type="PANTHER" id="PTHR45436:SF5">
    <property type="entry name" value="SENSOR HISTIDINE KINASE TRCS"/>
    <property type="match status" value="1"/>
</dbReference>
<dbReference type="AlphaFoldDB" id="A0A6N9I1A3"/>
<dbReference type="PROSITE" id="PS50885">
    <property type="entry name" value="HAMP"/>
    <property type="match status" value="1"/>
</dbReference>
<feature type="transmembrane region" description="Helical" evidence="11">
    <location>
        <begin position="20"/>
        <end position="47"/>
    </location>
</feature>
<evidence type="ECO:0000256" key="10">
    <source>
        <dbReference type="ARBA" id="ARBA00023136"/>
    </source>
</evidence>
<name>A0A6N9I1A3_9LACO</name>
<reference evidence="14 15" key="1">
    <citation type="journal article" date="2019" name="Appl. Environ. Microbiol.">
        <title>Genetic determinants of hydroxycinnamic acid metabolism in heterofermentative lactobacilli.</title>
        <authorList>
            <person name="Gaur G."/>
            <person name="Oh J.H."/>
            <person name="Filannino P."/>
            <person name="Gobbetti M."/>
            <person name="van Pijkeren J.P."/>
            <person name="Ganzle M.G."/>
        </authorList>
    </citation>
    <scope>NUCLEOTIDE SEQUENCE [LARGE SCALE GENOMIC DNA]</scope>
    <source>
        <strain evidence="14 15">C5</strain>
    </source>
</reference>
<evidence type="ECO:0000256" key="11">
    <source>
        <dbReference type="SAM" id="Phobius"/>
    </source>
</evidence>
<dbReference type="FunFam" id="1.10.287.130:FF:000001">
    <property type="entry name" value="Two-component sensor histidine kinase"/>
    <property type="match status" value="1"/>
</dbReference>
<dbReference type="SUPFAM" id="SSF47384">
    <property type="entry name" value="Homodimeric domain of signal transducing histidine kinase"/>
    <property type="match status" value="1"/>
</dbReference>
<protein>
    <recommendedName>
        <fullName evidence="3">histidine kinase</fullName>
        <ecNumber evidence="3">2.7.13.3</ecNumber>
    </recommendedName>
</protein>
<proteinExistence type="predicted"/>
<evidence type="ECO:0000313" key="15">
    <source>
        <dbReference type="Proteomes" id="UP000449209"/>
    </source>
</evidence>
<dbReference type="InterPro" id="IPR036890">
    <property type="entry name" value="HATPase_C_sf"/>
</dbReference>
<dbReference type="GO" id="GO:0005886">
    <property type="term" value="C:plasma membrane"/>
    <property type="evidence" value="ECO:0007669"/>
    <property type="project" value="TreeGrafter"/>
</dbReference>
<dbReference type="SUPFAM" id="SSF55874">
    <property type="entry name" value="ATPase domain of HSP90 chaperone/DNA topoisomerase II/histidine kinase"/>
    <property type="match status" value="1"/>
</dbReference>
<comment type="caution">
    <text evidence="14">The sequence shown here is derived from an EMBL/GenBank/DDBJ whole genome shotgun (WGS) entry which is preliminary data.</text>
</comment>
<dbReference type="InterPro" id="IPR003594">
    <property type="entry name" value="HATPase_dom"/>
</dbReference>
<comment type="catalytic activity">
    <reaction evidence="1">
        <text>ATP + protein L-histidine = ADP + protein N-phospho-L-histidine.</text>
        <dbReference type="EC" id="2.7.13.3"/>
    </reaction>
</comment>
<comment type="subcellular location">
    <subcellularLocation>
        <location evidence="2">Membrane</location>
    </subcellularLocation>
</comment>
<dbReference type="InterPro" id="IPR036097">
    <property type="entry name" value="HisK_dim/P_sf"/>
</dbReference>
<dbReference type="OrthoDB" id="9786919at2"/>
<sequence length="459" mass="51373">MKRVFARLHINRNSNAWVIIRTYIVILLVTTLLNVMVTAGVVSTLLIRNREAEAVNMIDSLQDSFVHKSPNWDAWEAASEEDTSDTYVKIQTITKSGKVKDTFYSPNTQKYLKAKVTRISAFPAVKIVDGHGVFYYRSKLTHRAYYQIWLSMNYILHMVRVVLEAVLLVAALSLIVGVALILLMSRRLTKPLTNLTKAAQARAAETGQLQQSLPVPETPTEVNQLAISFNQLLTSLNDRMQREHQFVSDASHELRTPLAGIRGHVSLIRRRGTEHPEIVPDSLKYLDEESLRMQHLVENLLAISRNDQLQLDLKPLDLTELLTTVVANYQHQTAHEITLKLPKHAEALGNEDSIRQIVLAILDNAVKYSPDDWPIDIAVVELDNAAALSISDQGAGISDADKAHVFERFYRVDQARSSKTPGTGLGLAIVSQLVALNHAKIAVTDNHPQGTTFTITFRK</sequence>
<keyword evidence="6 11" id="KW-0812">Transmembrane</keyword>
<dbReference type="Proteomes" id="UP000449209">
    <property type="component" value="Unassembled WGS sequence"/>
</dbReference>
<dbReference type="RefSeq" id="WP_161002773.1">
    <property type="nucleotide sequence ID" value="NZ_WEZQ01000001.1"/>
</dbReference>
<dbReference type="CDD" id="cd00082">
    <property type="entry name" value="HisKA"/>
    <property type="match status" value="1"/>
</dbReference>
<evidence type="ECO:0000256" key="3">
    <source>
        <dbReference type="ARBA" id="ARBA00012438"/>
    </source>
</evidence>
<dbReference type="InterPro" id="IPR004358">
    <property type="entry name" value="Sig_transdc_His_kin-like_C"/>
</dbReference>
<dbReference type="CDD" id="cd00075">
    <property type="entry name" value="HATPase"/>
    <property type="match status" value="1"/>
</dbReference>
<dbReference type="InterPro" id="IPR005467">
    <property type="entry name" value="His_kinase_dom"/>
</dbReference>
<evidence type="ECO:0000256" key="9">
    <source>
        <dbReference type="ARBA" id="ARBA00023012"/>
    </source>
</evidence>
<dbReference type="EMBL" id="WEZQ01000001">
    <property type="protein sequence ID" value="MYV16173.1"/>
    <property type="molecule type" value="Genomic_DNA"/>
</dbReference>
<keyword evidence="4" id="KW-0597">Phosphoprotein</keyword>
<dbReference type="Pfam" id="PF02518">
    <property type="entry name" value="HATPase_c"/>
    <property type="match status" value="1"/>
</dbReference>
<keyword evidence="5" id="KW-0808">Transferase</keyword>
<dbReference type="SMART" id="SM00388">
    <property type="entry name" value="HisKA"/>
    <property type="match status" value="1"/>
</dbReference>
<dbReference type="EC" id="2.7.13.3" evidence="3"/>
<dbReference type="FunFam" id="3.30.565.10:FF:000006">
    <property type="entry name" value="Sensor histidine kinase WalK"/>
    <property type="match status" value="1"/>
</dbReference>
<feature type="transmembrane region" description="Helical" evidence="11">
    <location>
        <begin position="161"/>
        <end position="184"/>
    </location>
</feature>
<keyword evidence="8 11" id="KW-1133">Transmembrane helix</keyword>